<dbReference type="InterPro" id="IPR006094">
    <property type="entry name" value="Oxid_FAD_bind_N"/>
</dbReference>
<dbReference type="STRING" id="83401.SAMN05421742_103264"/>
<protein>
    <submittedName>
        <fullName evidence="4">Glycolate oxidase FAD binding subunit</fullName>
    </submittedName>
</protein>
<evidence type="ECO:0000256" key="2">
    <source>
        <dbReference type="ARBA" id="ARBA00022827"/>
    </source>
</evidence>
<dbReference type="InterPro" id="IPR016166">
    <property type="entry name" value="FAD-bd_PCMH"/>
</dbReference>
<gene>
    <name evidence="4" type="ORF">SAMN05421742_103264</name>
</gene>
<evidence type="ECO:0000313" key="5">
    <source>
        <dbReference type="Proteomes" id="UP000217076"/>
    </source>
</evidence>
<sequence length="419" mass="43371">MSETLKPATADQVVDAVAQALAAGTPLEVVGQGSKRAIGRPMEAESRLDLSKLTGISLYEPAELVLRAAAGTPRAEIEAALAAERQRLAFDPPDLGALLGGPAGRGTLAGMVVPNLGGPRRLSAGAPRDHLLGYKAVSGRAEAYKAGGRVMKNVTGFDLCKLMAGSWGTLGVLTELTLKVQPLPETSRTVLLLGLTDGLGVRALSRAMGGPHEVAAAAHLPAGVAALSKVAAVARAGAEGRAVTALKVEGPGPSVAHRAGGLKTDLADLSADAEDIHDAQGATLWQEIRDATLLAEPAEGLIWRLSVTPMRGPEIAHAIVQRLPGTRGLYDWAGGLVWLAVPGDTAQGDGGAGPIRRALAEHGGGHALLLRGPEALRARVAVFQPEDRVTAALSRRLRLGFDPRLILNRGRLIAEQPEE</sequence>
<organism evidence="4 5">
    <name type="scientific">Roseospirillum parvum</name>
    <dbReference type="NCBI Taxonomy" id="83401"/>
    <lineage>
        <taxon>Bacteria</taxon>
        <taxon>Pseudomonadati</taxon>
        <taxon>Pseudomonadota</taxon>
        <taxon>Alphaproteobacteria</taxon>
        <taxon>Rhodospirillales</taxon>
        <taxon>Rhodospirillaceae</taxon>
        <taxon>Roseospirillum</taxon>
    </lineage>
</organism>
<dbReference type="InterPro" id="IPR016164">
    <property type="entry name" value="FAD-linked_Oxase-like_C"/>
</dbReference>
<dbReference type="EMBL" id="FNCV01000003">
    <property type="protein sequence ID" value="SDG94197.1"/>
    <property type="molecule type" value="Genomic_DNA"/>
</dbReference>
<keyword evidence="2" id="KW-0274">FAD</keyword>
<keyword evidence="5" id="KW-1185">Reference proteome</keyword>
<feature type="domain" description="FAD-binding PCMH-type" evidence="3">
    <location>
        <begin position="1"/>
        <end position="183"/>
    </location>
</feature>
<keyword evidence="1" id="KW-0285">Flavoprotein</keyword>
<evidence type="ECO:0000259" key="3">
    <source>
        <dbReference type="PROSITE" id="PS51387"/>
    </source>
</evidence>
<dbReference type="AlphaFoldDB" id="A0A1G7YCY5"/>
<dbReference type="SUPFAM" id="SSF56176">
    <property type="entry name" value="FAD-binding/transporter-associated domain-like"/>
    <property type="match status" value="1"/>
</dbReference>
<dbReference type="SUPFAM" id="SSF55103">
    <property type="entry name" value="FAD-linked oxidases, C-terminal domain"/>
    <property type="match status" value="1"/>
</dbReference>
<dbReference type="Pfam" id="PF01565">
    <property type="entry name" value="FAD_binding_4"/>
    <property type="match status" value="1"/>
</dbReference>
<dbReference type="PANTHER" id="PTHR11748">
    <property type="entry name" value="D-LACTATE DEHYDROGENASE"/>
    <property type="match status" value="1"/>
</dbReference>
<accession>A0A1G7YCY5</accession>
<dbReference type="GO" id="GO:0071949">
    <property type="term" value="F:FAD binding"/>
    <property type="evidence" value="ECO:0007669"/>
    <property type="project" value="InterPro"/>
</dbReference>
<dbReference type="InterPro" id="IPR016169">
    <property type="entry name" value="FAD-bd_PCMH_sub2"/>
</dbReference>
<proteinExistence type="predicted"/>
<name>A0A1G7YCY5_9PROT</name>
<reference evidence="5" key="1">
    <citation type="submission" date="2016-10" db="EMBL/GenBank/DDBJ databases">
        <authorList>
            <person name="Varghese N."/>
            <person name="Submissions S."/>
        </authorList>
    </citation>
    <scope>NUCLEOTIDE SEQUENCE [LARGE SCALE GENOMIC DNA]</scope>
    <source>
        <strain evidence="5">930I</strain>
    </source>
</reference>
<evidence type="ECO:0000313" key="4">
    <source>
        <dbReference type="EMBL" id="SDG94197.1"/>
    </source>
</evidence>
<dbReference type="RefSeq" id="WP_092617166.1">
    <property type="nucleotide sequence ID" value="NZ_FNCV01000003.1"/>
</dbReference>
<dbReference type="Proteomes" id="UP000217076">
    <property type="component" value="Unassembled WGS sequence"/>
</dbReference>
<dbReference type="OrthoDB" id="9811557at2"/>
<dbReference type="PANTHER" id="PTHR11748:SF103">
    <property type="entry name" value="GLYCOLATE OXIDASE SUBUNIT GLCE"/>
    <property type="match status" value="1"/>
</dbReference>
<dbReference type="GO" id="GO:0003824">
    <property type="term" value="F:catalytic activity"/>
    <property type="evidence" value="ECO:0007669"/>
    <property type="project" value="InterPro"/>
</dbReference>
<evidence type="ECO:0000256" key="1">
    <source>
        <dbReference type="ARBA" id="ARBA00022630"/>
    </source>
</evidence>
<dbReference type="InterPro" id="IPR036318">
    <property type="entry name" value="FAD-bd_PCMH-like_sf"/>
</dbReference>
<dbReference type="PROSITE" id="PS51387">
    <property type="entry name" value="FAD_PCMH"/>
    <property type="match status" value="1"/>
</dbReference>
<dbReference type="Gene3D" id="3.30.465.10">
    <property type="match status" value="1"/>
</dbReference>